<evidence type="ECO:0000313" key="11">
    <source>
        <dbReference type="Proteomes" id="UP001152885"/>
    </source>
</evidence>
<dbReference type="PANTHER" id="PTHR11851:SF49">
    <property type="entry name" value="MITOCHONDRIAL-PROCESSING PEPTIDASE SUBUNIT ALPHA"/>
    <property type="match status" value="1"/>
</dbReference>
<dbReference type="InterPro" id="IPR011249">
    <property type="entry name" value="Metalloenz_LuxS/M16"/>
</dbReference>
<keyword evidence="4" id="KW-0809">Transit peptide</keyword>
<dbReference type="GO" id="GO:0005759">
    <property type="term" value="C:mitochondrial matrix"/>
    <property type="evidence" value="ECO:0007669"/>
    <property type="project" value="UniProtKB-SubCell"/>
</dbReference>
<evidence type="ECO:0000259" key="9">
    <source>
        <dbReference type="Pfam" id="PF05193"/>
    </source>
</evidence>
<dbReference type="EMBL" id="CANTUO010000005">
    <property type="protein sequence ID" value="CAI5760116.1"/>
    <property type="molecule type" value="Genomic_DNA"/>
</dbReference>
<evidence type="ECO:0000259" key="8">
    <source>
        <dbReference type="Pfam" id="PF00675"/>
    </source>
</evidence>
<dbReference type="GO" id="GO:0046872">
    <property type="term" value="F:metal ion binding"/>
    <property type="evidence" value="ECO:0007669"/>
    <property type="project" value="InterPro"/>
</dbReference>
<dbReference type="InterPro" id="IPR011765">
    <property type="entry name" value="Pept_M16_N"/>
</dbReference>
<evidence type="ECO:0000256" key="2">
    <source>
        <dbReference type="ARBA" id="ARBA00004305"/>
    </source>
</evidence>
<gene>
    <name evidence="10" type="ORF">CANVERA_P4627</name>
</gene>
<reference evidence="10" key="1">
    <citation type="submission" date="2022-12" db="EMBL/GenBank/DDBJ databases">
        <authorList>
            <person name="Brejova B."/>
        </authorList>
    </citation>
    <scope>NUCLEOTIDE SEQUENCE</scope>
</reference>
<dbReference type="Proteomes" id="UP001152885">
    <property type="component" value="Unassembled WGS sequence"/>
</dbReference>
<accession>A0A9W4XN70</accession>
<dbReference type="SUPFAM" id="SSF63411">
    <property type="entry name" value="LuxS/MPP-like metallohydrolase"/>
    <property type="match status" value="2"/>
</dbReference>
<comment type="caution">
    <text evidence="10">The sequence shown here is derived from an EMBL/GenBank/DDBJ whole genome shotgun (WGS) entry which is preliminary data.</text>
</comment>
<dbReference type="InterPro" id="IPR050361">
    <property type="entry name" value="MPP/UQCRC_Complex"/>
</dbReference>
<evidence type="ECO:0000256" key="5">
    <source>
        <dbReference type="ARBA" id="ARBA00023128"/>
    </source>
</evidence>
<dbReference type="FunFam" id="3.30.830.10:FF:000023">
    <property type="entry name" value="Mitochondrial processing peptidase alpha subunit"/>
    <property type="match status" value="1"/>
</dbReference>
<dbReference type="Pfam" id="PF00675">
    <property type="entry name" value="Peptidase_M16"/>
    <property type="match status" value="1"/>
</dbReference>
<name>A0A9W4XN70_9ASCO</name>
<sequence length="477" mass="53462">MFRLSKRLLTTQPAANIELTTLNNGLRLVTDSTPGHFSALGAYIDAGARYEDSNKQGLSHIHDRLSFKSTEKYTGQQMLENLSKLGGNYMSSSQRESIIYQSSVFNKDFEKMTDLLTQAIRYPKITDQEFIESLQTCDYEVQELIYKHDVNLPEKLHAVAYSNTLGNSLFIPKERIPLVEKADVLNYHKKFFQPQNVVIAMVGVPHDYALKLIESHFNDWKNASDKSGLGKVNYKGGEICLPHVPPLYSNLPDLYHIQIGFETTGLLNDDLYSLATLQKLLGGGSSFSAGGPGKGMFSRLYTQVLNKHPFVENCMCFNHSYIDSGLFGITLSLVPEAGQISSQIICDELAKILDNKYGIKENEFKRAKNQLISSLLMNVESRLARLEDLGRQIQVQGKITTIDEMVKKIENLSIKDVTNVAEKVLTGNVVTKGNSSGLPSVAMQGDREVFGDVEYIMRRYGLGKFEGELNEPRDFKL</sequence>
<evidence type="ECO:0000256" key="3">
    <source>
        <dbReference type="ARBA" id="ARBA00007261"/>
    </source>
</evidence>
<feature type="domain" description="Peptidase M16 N-terminal" evidence="8">
    <location>
        <begin position="29"/>
        <end position="172"/>
    </location>
</feature>
<comment type="subcellular location">
    <subcellularLocation>
        <location evidence="2">Mitochondrion matrix</location>
    </subcellularLocation>
</comment>
<dbReference type="Pfam" id="PF05193">
    <property type="entry name" value="Peptidase_M16_C"/>
    <property type="match status" value="1"/>
</dbReference>
<dbReference type="GO" id="GO:0006627">
    <property type="term" value="P:protein processing involved in protein targeting to mitochondrion"/>
    <property type="evidence" value="ECO:0007669"/>
    <property type="project" value="TreeGrafter"/>
</dbReference>
<dbReference type="AlphaFoldDB" id="A0A9W4XN70"/>
<evidence type="ECO:0000256" key="1">
    <source>
        <dbReference type="ARBA" id="ARBA00002123"/>
    </source>
</evidence>
<evidence type="ECO:0000256" key="7">
    <source>
        <dbReference type="ARBA" id="ARBA00032315"/>
    </source>
</evidence>
<keyword evidence="5" id="KW-0496">Mitochondrion</keyword>
<dbReference type="OrthoDB" id="277191at2759"/>
<comment type="function">
    <text evidence="1">Substrate recognition and binding subunit of the essential mitochondrial processing protease (MPP), which cleaves the mitochondrial sequence off newly imported precursors proteins.</text>
</comment>
<evidence type="ECO:0000256" key="6">
    <source>
        <dbReference type="ARBA" id="ARBA00030006"/>
    </source>
</evidence>
<dbReference type="PANTHER" id="PTHR11851">
    <property type="entry name" value="METALLOPROTEASE"/>
    <property type="match status" value="1"/>
</dbReference>
<comment type="similarity">
    <text evidence="3">Belongs to the peptidase M16 family.</text>
</comment>
<keyword evidence="11" id="KW-1185">Reference proteome</keyword>
<organism evidence="10 11">
    <name type="scientific">Candida verbasci</name>
    <dbReference type="NCBI Taxonomy" id="1227364"/>
    <lineage>
        <taxon>Eukaryota</taxon>
        <taxon>Fungi</taxon>
        <taxon>Dikarya</taxon>
        <taxon>Ascomycota</taxon>
        <taxon>Saccharomycotina</taxon>
        <taxon>Pichiomycetes</taxon>
        <taxon>Debaryomycetaceae</taxon>
        <taxon>Candida/Lodderomyces clade</taxon>
        <taxon>Candida</taxon>
    </lineage>
</organism>
<dbReference type="InterPro" id="IPR007863">
    <property type="entry name" value="Peptidase_M16_C"/>
</dbReference>
<feature type="domain" description="Peptidase M16 C-terminal" evidence="9">
    <location>
        <begin position="181"/>
        <end position="371"/>
    </location>
</feature>
<evidence type="ECO:0000313" key="10">
    <source>
        <dbReference type="EMBL" id="CAI5760116.1"/>
    </source>
</evidence>
<protein>
    <recommendedName>
        <fullName evidence="6">Alpha-MPP</fullName>
    </recommendedName>
    <alternativeName>
        <fullName evidence="7">Inactive zinc metalloprotease alpha</fullName>
    </alternativeName>
</protein>
<evidence type="ECO:0000256" key="4">
    <source>
        <dbReference type="ARBA" id="ARBA00022946"/>
    </source>
</evidence>
<dbReference type="Gene3D" id="3.30.830.10">
    <property type="entry name" value="Metalloenzyme, LuxS/M16 peptidase-like"/>
    <property type="match status" value="2"/>
</dbReference>
<proteinExistence type="inferred from homology"/>